<dbReference type="InParanoid" id="D6RPB3"/>
<feature type="region of interest" description="Disordered" evidence="1">
    <location>
        <begin position="268"/>
        <end position="311"/>
    </location>
</feature>
<dbReference type="RefSeq" id="XP_002910600.1">
    <property type="nucleotide sequence ID" value="XM_002910554.1"/>
</dbReference>
<feature type="region of interest" description="Disordered" evidence="1">
    <location>
        <begin position="224"/>
        <end position="256"/>
    </location>
</feature>
<evidence type="ECO:0000313" key="3">
    <source>
        <dbReference type="EMBL" id="EFI27106.1"/>
    </source>
</evidence>
<evidence type="ECO:0000313" key="4">
    <source>
        <dbReference type="Proteomes" id="UP000001861"/>
    </source>
</evidence>
<dbReference type="EMBL" id="AACS02000008">
    <property type="protein sequence ID" value="EFI27106.1"/>
    <property type="molecule type" value="Genomic_DNA"/>
</dbReference>
<keyword evidence="4" id="KW-1185">Reference proteome</keyword>
<dbReference type="VEuPathDB" id="FungiDB:CC1G_14931"/>
<feature type="transmembrane region" description="Helical" evidence="2">
    <location>
        <begin position="192"/>
        <end position="211"/>
    </location>
</feature>
<gene>
    <name evidence="3" type="ORF">CC1G_14931</name>
</gene>
<comment type="caution">
    <text evidence="3">The sequence shown here is derived from an EMBL/GenBank/DDBJ whole genome shotgun (WGS) entry which is preliminary data.</text>
</comment>
<dbReference type="AlphaFoldDB" id="D6RPB3"/>
<feature type="transmembrane region" description="Helical" evidence="2">
    <location>
        <begin position="120"/>
        <end position="142"/>
    </location>
</feature>
<feature type="compositionally biased region" description="Basic and acidic residues" evidence="1">
    <location>
        <begin position="268"/>
        <end position="284"/>
    </location>
</feature>
<keyword evidence="2" id="KW-0472">Membrane</keyword>
<keyword evidence="2" id="KW-0812">Transmembrane</keyword>
<accession>D6RPB3</accession>
<dbReference type="OrthoDB" id="3357408at2759"/>
<dbReference type="HOGENOM" id="CLU_044614_1_2_1"/>
<dbReference type="Proteomes" id="UP000001861">
    <property type="component" value="Unassembled WGS sequence"/>
</dbReference>
<keyword evidence="2" id="KW-1133">Transmembrane helix</keyword>
<feature type="compositionally biased region" description="Basic and acidic residues" evidence="1">
    <location>
        <begin position="299"/>
        <end position="311"/>
    </location>
</feature>
<sequence>MGRKEAEALVPEGFVTSKIVYMTGFWAEALLYGERGNKLAPNFGTLSSTRDIFLSLRRGAQHHAAKADAPHFLLEGLPRGYRGHVRTHHFTQLMIEGYAYQTSLESPVHFMRNTTNWARYSFPVILALVIWIGDALVIYRCFIIWQRNYYAILLPLVLLLASISFHSVNLWWFGNPTARSLEDMRPIMSTTFPLHFAQNVVTTGMIAFKLWQHHRRTRRVALSDSNYSEHNPPSKSLIPSWLHGGENDVENQRTGHSNMPVVTTVTEEHRMDDISHTIKLPDHSRRSRVGASDSSSSPNERDDDRKVPVDL</sequence>
<evidence type="ECO:0000256" key="2">
    <source>
        <dbReference type="SAM" id="Phobius"/>
    </source>
</evidence>
<dbReference type="GeneID" id="9379391"/>
<evidence type="ECO:0000256" key="1">
    <source>
        <dbReference type="SAM" id="MobiDB-lite"/>
    </source>
</evidence>
<proteinExistence type="predicted"/>
<protein>
    <submittedName>
        <fullName evidence="3">Uncharacterized protein</fullName>
    </submittedName>
</protein>
<dbReference type="KEGG" id="cci:CC1G_14931"/>
<feature type="compositionally biased region" description="Polar residues" evidence="1">
    <location>
        <begin position="224"/>
        <end position="234"/>
    </location>
</feature>
<feature type="transmembrane region" description="Helical" evidence="2">
    <location>
        <begin position="149"/>
        <end position="172"/>
    </location>
</feature>
<name>D6RPB3_COPC7</name>
<organism evidence="3 4">
    <name type="scientific">Coprinopsis cinerea (strain Okayama-7 / 130 / ATCC MYA-4618 / FGSC 9003)</name>
    <name type="common">Inky cap fungus</name>
    <name type="synonym">Hormographiella aspergillata</name>
    <dbReference type="NCBI Taxonomy" id="240176"/>
    <lineage>
        <taxon>Eukaryota</taxon>
        <taxon>Fungi</taxon>
        <taxon>Dikarya</taxon>
        <taxon>Basidiomycota</taxon>
        <taxon>Agaricomycotina</taxon>
        <taxon>Agaricomycetes</taxon>
        <taxon>Agaricomycetidae</taxon>
        <taxon>Agaricales</taxon>
        <taxon>Agaricineae</taxon>
        <taxon>Psathyrellaceae</taxon>
        <taxon>Coprinopsis</taxon>
    </lineage>
</organism>
<reference evidence="3 4" key="1">
    <citation type="journal article" date="2010" name="Proc. Natl. Acad. Sci. U.S.A.">
        <title>Insights into evolution of multicellular fungi from the assembled chromosomes of the mushroom Coprinopsis cinerea (Coprinus cinereus).</title>
        <authorList>
            <person name="Stajich J.E."/>
            <person name="Wilke S.K."/>
            <person name="Ahren D."/>
            <person name="Au C.H."/>
            <person name="Birren B.W."/>
            <person name="Borodovsky M."/>
            <person name="Burns C."/>
            <person name="Canback B."/>
            <person name="Casselton L.A."/>
            <person name="Cheng C.K."/>
            <person name="Deng J."/>
            <person name="Dietrich F.S."/>
            <person name="Fargo D.C."/>
            <person name="Farman M.L."/>
            <person name="Gathman A.C."/>
            <person name="Goldberg J."/>
            <person name="Guigo R."/>
            <person name="Hoegger P.J."/>
            <person name="Hooker J.B."/>
            <person name="Huggins A."/>
            <person name="James T.Y."/>
            <person name="Kamada T."/>
            <person name="Kilaru S."/>
            <person name="Kodira C."/>
            <person name="Kues U."/>
            <person name="Kupfer D."/>
            <person name="Kwan H.S."/>
            <person name="Lomsadze A."/>
            <person name="Li W."/>
            <person name="Lilly W.W."/>
            <person name="Ma L.J."/>
            <person name="Mackey A.J."/>
            <person name="Manning G."/>
            <person name="Martin F."/>
            <person name="Muraguchi H."/>
            <person name="Natvig D.O."/>
            <person name="Palmerini H."/>
            <person name="Ramesh M.A."/>
            <person name="Rehmeyer C.J."/>
            <person name="Roe B.A."/>
            <person name="Shenoy N."/>
            <person name="Stanke M."/>
            <person name="Ter-Hovhannisyan V."/>
            <person name="Tunlid A."/>
            <person name="Velagapudi R."/>
            <person name="Vision T.J."/>
            <person name="Zeng Q."/>
            <person name="Zolan M.E."/>
            <person name="Pukkila P.J."/>
        </authorList>
    </citation>
    <scope>NUCLEOTIDE SEQUENCE [LARGE SCALE GENOMIC DNA]</scope>
    <source>
        <strain evidence="4">Okayama-7 / 130 / ATCC MYA-4618 / FGSC 9003</strain>
    </source>
</reference>